<dbReference type="InterPro" id="IPR001264">
    <property type="entry name" value="Glyco_trans_51"/>
</dbReference>
<evidence type="ECO:0000256" key="11">
    <source>
        <dbReference type="ARBA" id="ARBA00049902"/>
    </source>
</evidence>
<dbReference type="InterPro" id="IPR009647">
    <property type="entry name" value="PBP_C"/>
</dbReference>
<organism evidence="17 18">
    <name type="scientific">Corticimicrobacter populi</name>
    <dbReference type="NCBI Taxonomy" id="2175229"/>
    <lineage>
        <taxon>Bacteria</taxon>
        <taxon>Pseudomonadati</taxon>
        <taxon>Pseudomonadota</taxon>
        <taxon>Betaproteobacteria</taxon>
        <taxon>Burkholderiales</taxon>
        <taxon>Alcaligenaceae</taxon>
        <taxon>Corticimicrobacter</taxon>
    </lineage>
</organism>
<dbReference type="PANTHER" id="PTHR32282">
    <property type="entry name" value="BINDING PROTEIN TRANSPEPTIDASE, PUTATIVE-RELATED"/>
    <property type="match status" value="1"/>
</dbReference>
<dbReference type="UniPathway" id="UPA00219"/>
<reference evidence="18" key="1">
    <citation type="submission" date="2018-05" db="EMBL/GenBank/DDBJ databases">
        <authorList>
            <person name="Li Y."/>
        </authorList>
    </citation>
    <scope>NUCLEOTIDE SEQUENCE [LARGE SCALE GENOMIC DNA]</scope>
    <source>
        <strain evidence="18">3d-2-2</strain>
    </source>
</reference>
<evidence type="ECO:0000256" key="4">
    <source>
        <dbReference type="ARBA" id="ARBA00022645"/>
    </source>
</evidence>
<dbReference type="AlphaFoldDB" id="A0A2V1K326"/>
<dbReference type="Pfam" id="PF00912">
    <property type="entry name" value="Transgly"/>
    <property type="match status" value="1"/>
</dbReference>
<dbReference type="GO" id="GO:0030288">
    <property type="term" value="C:outer membrane-bounded periplasmic space"/>
    <property type="evidence" value="ECO:0007669"/>
    <property type="project" value="TreeGrafter"/>
</dbReference>
<dbReference type="InterPro" id="IPR036950">
    <property type="entry name" value="PBP_transglycosylase"/>
</dbReference>
<proteinExistence type="inferred from homology"/>
<keyword evidence="6" id="KW-0328">Glycosyltransferase</keyword>
<keyword evidence="13" id="KW-0812">Transmembrane</keyword>
<accession>A0A2V1K326</accession>
<dbReference type="EMBL" id="QETA01000002">
    <property type="protein sequence ID" value="PWF23965.1"/>
    <property type="molecule type" value="Genomic_DNA"/>
</dbReference>
<feature type="domain" description="Penicillin-binding protein transpeptidase" evidence="14">
    <location>
        <begin position="326"/>
        <end position="546"/>
    </location>
</feature>
<dbReference type="InterPro" id="IPR001460">
    <property type="entry name" value="PCN-bd_Tpept"/>
</dbReference>
<evidence type="ECO:0000259" key="14">
    <source>
        <dbReference type="Pfam" id="PF00905"/>
    </source>
</evidence>
<keyword evidence="5" id="KW-0645">Protease</keyword>
<comment type="catalytic activity">
    <reaction evidence="11">
        <text>[GlcNAc-(1-&gt;4)-Mur2Ac(oyl-L-Ala-gamma-D-Glu-L-Lys-D-Ala-D-Ala)](n)-di-trans,octa-cis-undecaprenyl diphosphate + beta-D-GlcNAc-(1-&gt;4)-Mur2Ac(oyl-L-Ala-gamma-D-Glu-L-Lys-D-Ala-D-Ala)-di-trans,octa-cis-undecaprenyl diphosphate = [GlcNAc-(1-&gt;4)-Mur2Ac(oyl-L-Ala-gamma-D-Glu-L-Lys-D-Ala-D-Ala)](n+1)-di-trans,octa-cis-undecaprenyl diphosphate + di-trans,octa-cis-undecaprenyl diphosphate + H(+)</text>
        <dbReference type="Rhea" id="RHEA:23708"/>
        <dbReference type="Rhea" id="RHEA-COMP:9602"/>
        <dbReference type="Rhea" id="RHEA-COMP:9603"/>
        <dbReference type="ChEBI" id="CHEBI:15378"/>
        <dbReference type="ChEBI" id="CHEBI:58405"/>
        <dbReference type="ChEBI" id="CHEBI:60033"/>
        <dbReference type="ChEBI" id="CHEBI:78435"/>
        <dbReference type="EC" id="2.4.99.28"/>
    </reaction>
</comment>
<dbReference type="GO" id="GO:0008955">
    <property type="term" value="F:peptidoglycan glycosyltransferase activity"/>
    <property type="evidence" value="ECO:0007669"/>
    <property type="project" value="UniProtKB-EC"/>
</dbReference>
<dbReference type="InterPro" id="IPR012338">
    <property type="entry name" value="Beta-lactam/transpept-like"/>
</dbReference>
<comment type="pathway">
    <text evidence="1">Cell wall biogenesis; peptidoglycan biosynthesis.</text>
</comment>
<dbReference type="GO" id="GO:0009252">
    <property type="term" value="P:peptidoglycan biosynthetic process"/>
    <property type="evidence" value="ECO:0007669"/>
    <property type="project" value="UniProtKB-UniPathway"/>
</dbReference>
<dbReference type="Pfam" id="PF06832">
    <property type="entry name" value="BiPBP_C"/>
    <property type="match status" value="1"/>
</dbReference>
<feature type="domain" description="Penicillin-binding C-terminal" evidence="16">
    <location>
        <begin position="702"/>
        <end position="789"/>
    </location>
</feature>
<dbReference type="Pfam" id="PF00905">
    <property type="entry name" value="Transpeptidase"/>
    <property type="match status" value="1"/>
</dbReference>
<evidence type="ECO:0000256" key="9">
    <source>
        <dbReference type="ARBA" id="ARBA00023268"/>
    </source>
</evidence>
<evidence type="ECO:0000256" key="1">
    <source>
        <dbReference type="ARBA" id="ARBA00004752"/>
    </source>
</evidence>
<dbReference type="SUPFAM" id="SSF56601">
    <property type="entry name" value="beta-lactamase/transpeptidase-like"/>
    <property type="match status" value="1"/>
</dbReference>
<keyword evidence="13" id="KW-1133">Transmembrane helix</keyword>
<dbReference type="Proteomes" id="UP000245212">
    <property type="component" value="Unassembled WGS sequence"/>
</dbReference>
<comment type="caution">
    <text evidence="17">The sequence shown here is derived from an EMBL/GenBank/DDBJ whole genome shotgun (WGS) entry which is preliminary data.</text>
</comment>
<keyword evidence="9" id="KW-0511">Multifunctional enzyme</keyword>
<dbReference type="SUPFAM" id="SSF53955">
    <property type="entry name" value="Lysozyme-like"/>
    <property type="match status" value="1"/>
</dbReference>
<dbReference type="EC" id="2.4.99.28" evidence="10"/>
<evidence type="ECO:0000256" key="5">
    <source>
        <dbReference type="ARBA" id="ARBA00022670"/>
    </source>
</evidence>
<evidence type="ECO:0000256" key="12">
    <source>
        <dbReference type="SAM" id="MobiDB-lite"/>
    </source>
</evidence>
<dbReference type="RefSeq" id="WP_109061244.1">
    <property type="nucleotide sequence ID" value="NZ_QETA01000002.1"/>
</dbReference>
<evidence type="ECO:0000256" key="6">
    <source>
        <dbReference type="ARBA" id="ARBA00022676"/>
    </source>
</evidence>
<dbReference type="InterPro" id="IPR023346">
    <property type="entry name" value="Lysozyme-like_dom_sf"/>
</dbReference>
<dbReference type="Gene3D" id="1.10.3810.10">
    <property type="entry name" value="Biosynthetic peptidoglycan transglycosylase-like"/>
    <property type="match status" value="1"/>
</dbReference>
<evidence type="ECO:0000256" key="13">
    <source>
        <dbReference type="SAM" id="Phobius"/>
    </source>
</evidence>
<protein>
    <recommendedName>
        <fullName evidence="10">peptidoglycan glycosyltransferase</fullName>
        <ecNumber evidence="10">2.4.99.28</ecNumber>
    </recommendedName>
</protein>
<keyword evidence="8" id="KW-0378">Hydrolase</keyword>
<dbReference type="NCBIfam" id="TIGR02073">
    <property type="entry name" value="PBP_1c"/>
    <property type="match status" value="1"/>
</dbReference>
<dbReference type="InterPro" id="IPR050396">
    <property type="entry name" value="Glycosyltr_51/Transpeptidase"/>
</dbReference>
<evidence type="ECO:0000313" key="18">
    <source>
        <dbReference type="Proteomes" id="UP000245212"/>
    </source>
</evidence>
<evidence type="ECO:0000313" key="17">
    <source>
        <dbReference type="EMBL" id="PWF23965.1"/>
    </source>
</evidence>
<dbReference type="PANTHER" id="PTHR32282:SF15">
    <property type="entry name" value="PENICILLIN-BINDING PROTEIN 1C"/>
    <property type="match status" value="1"/>
</dbReference>
<dbReference type="Gene3D" id="3.40.710.10">
    <property type="entry name" value="DD-peptidase/beta-lactamase superfamily"/>
    <property type="match status" value="1"/>
</dbReference>
<comment type="similarity">
    <text evidence="3">In the N-terminal section; belongs to the glycosyltransferase 51 family.</text>
</comment>
<feature type="region of interest" description="Disordered" evidence="12">
    <location>
        <begin position="1"/>
        <end position="21"/>
    </location>
</feature>
<keyword evidence="4" id="KW-0121">Carboxypeptidase</keyword>
<keyword evidence="18" id="KW-1185">Reference proteome</keyword>
<sequence length="795" mass="86784">MRRAGWWRPAQGPPPPASDLQQTLSSRRRGWRWLYGVLVVAIVLGLVVVGVRLWPGPGLFAEVAFSRQVLAADGSLLRMTLAPDQQYREHVPLADIPDSMVQAMLLKEDRYFYWHPGINPVALLRAVRETYGGGTRMGASTVTMQLARRLYGLNTRTVGGKLQQMALALWLELRHGKDELLEAYLNLVPMGGNIEGVGAASRLYFGKPASRLSLSEALALAVMPQQPTWRSRSGAAQRRATEALLQDWLQAYPDDARNGGALALELPPATQRRLPFSAPHFSDHLLASRSDTVLQTTLSPVLQRMAETTVRQFVRQQASRGVRNATALLLDSRDLSVKAWVGSADYFDVSIHGQVDGIRARRSPGSTLKPFLYGLALDRGLIHPLSMLRDIPTAFGYFQPENFDGKFAGPLTARDALIRSRNIPAVWLANRLGRPGLHDLLVRAGVSGLREEAHYGLALALGGGELTPLELAQLYLALGRDGRAVRARMLQGDPATVGETLMSPGASFMVRDMLRYNPRPDGLPPDRRGAQWPVAWKTGTSWGFHDAWSAGLIGPYVLVVWVGNFDGRANPAFIGAQMAAPLFFRLADALAAIGPRVDWRDSPPQGVEAVQVCRASGDLPDRWCPQTVPSWFMPGVSPIRVSTLHRPVRVDAAGRAVCGPPFPEGSRLEVFEFWPGEMRRLFDAASVPRRHPPSLPACGTGHAQVAGDPPSILAPLQGVTYRLGSAEQEAGLLLRASADSAATRLYWFAGQSYLGQSAPGEGLAWHPPRSGAYRLRVSDDLGRSAERQVQVELGA</sequence>
<evidence type="ECO:0000256" key="3">
    <source>
        <dbReference type="ARBA" id="ARBA00007739"/>
    </source>
</evidence>
<name>A0A2V1K326_9BURK</name>
<evidence type="ECO:0000256" key="8">
    <source>
        <dbReference type="ARBA" id="ARBA00022801"/>
    </source>
</evidence>
<evidence type="ECO:0000256" key="7">
    <source>
        <dbReference type="ARBA" id="ARBA00022679"/>
    </source>
</evidence>
<feature type="transmembrane region" description="Helical" evidence="13">
    <location>
        <begin position="33"/>
        <end position="54"/>
    </location>
</feature>
<dbReference type="InterPro" id="IPR011815">
    <property type="entry name" value="PBP_1c"/>
</dbReference>
<comment type="similarity">
    <text evidence="2">In the C-terminal section; belongs to the transpeptidase family.</text>
</comment>
<dbReference type="GO" id="GO:0004180">
    <property type="term" value="F:carboxypeptidase activity"/>
    <property type="evidence" value="ECO:0007669"/>
    <property type="project" value="UniProtKB-KW"/>
</dbReference>
<gene>
    <name evidence="17" type="primary">pbpC</name>
    <name evidence="17" type="ORF">DD235_06445</name>
</gene>
<evidence type="ECO:0000256" key="10">
    <source>
        <dbReference type="ARBA" id="ARBA00044770"/>
    </source>
</evidence>
<evidence type="ECO:0000259" key="16">
    <source>
        <dbReference type="Pfam" id="PF06832"/>
    </source>
</evidence>
<dbReference type="GO" id="GO:0008658">
    <property type="term" value="F:penicillin binding"/>
    <property type="evidence" value="ECO:0007669"/>
    <property type="project" value="InterPro"/>
</dbReference>
<keyword evidence="7" id="KW-0808">Transferase</keyword>
<evidence type="ECO:0000259" key="15">
    <source>
        <dbReference type="Pfam" id="PF00912"/>
    </source>
</evidence>
<keyword evidence="13" id="KW-0472">Membrane</keyword>
<feature type="domain" description="Glycosyl transferase family 51" evidence="15">
    <location>
        <begin position="83"/>
        <end position="239"/>
    </location>
</feature>
<evidence type="ECO:0000256" key="2">
    <source>
        <dbReference type="ARBA" id="ARBA00007090"/>
    </source>
</evidence>
<dbReference type="GO" id="GO:0006508">
    <property type="term" value="P:proteolysis"/>
    <property type="evidence" value="ECO:0007669"/>
    <property type="project" value="UniProtKB-KW"/>
</dbReference>